<keyword evidence="2" id="KW-1185">Reference proteome</keyword>
<reference evidence="1" key="1">
    <citation type="journal article" date="2020" name="New Phytol.">
        <title>Comparative genomics reveals dynamic genome evolution in host specialist ectomycorrhizal fungi.</title>
        <authorList>
            <person name="Lofgren L.A."/>
            <person name="Nguyen N.H."/>
            <person name="Vilgalys R."/>
            <person name="Ruytinx J."/>
            <person name="Liao H.L."/>
            <person name="Branco S."/>
            <person name="Kuo A."/>
            <person name="LaButti K."/>
            <person name="Lipzen A."/>
            <person name="Andreopoulos W."/>
            <person name="Pangilinan J."/>
            <person name="Riley R."/>
            <person name="Hundley H."/>
            <person name="Na H."/>
            <person name="Barry K."/>
            <person name="Grigoriev I.V."/>
            <person name="Stajich J.E."/>
            <person name="Kennedy P.G."/>
        </authorList>
    </citation>
    <scope>NUCLEOTIDE SEQUENCE</scope>
    <source>
        <strain evidence="1">FC203</strain>
    </source>
</reference>
<comment type="caution">
    <text evidence="1">The sequence shown here is derived from an EMBL/GenBank/DDBJ whole genome shotgun (WGS) entry which is preliminary data.</text>
</comment>
<proteinExistence type="predicted"/>
<accession>A0AAD4E9K1</accession>
<dbReference type="Proteomes" id="UP001195769">
    <property type="component" value="Unassembled WGS sequence"/>
</dbReference>
<gene>
    <name evidence="1" type="ORF">F5891DRAFT_1172304</name>
</gene>
<dbReference type="EMBL" id="JABBWK010000019">
    <property type="protein sequence ID" value="KAG1901861.1"/>
    <property type="molecule type" value="Genomic_DNA"/>
</dbReference>
<sequence length="129" mass="14499">MLRELTLIGPPNKLEVDYLLAALRVTSFYLPVVTFQTDAMLSRVDANDIGSLLPVVEEVAVCRNSFQVNNSVTSEFVNLKLHTKYTLMSVCHVFHYWKLSHIEQSGLDPQKSIVVSCVFTIVVEAQCSH</sequence>
<name>A0AAD4E9K1_9AGAM</name>
<evidence type="ECO:0000313" key="1">
    <source>
        <dbReference type="EMBL" id="KAG1901861.1"/>
    </source>
</evidence>
<protein>
    <submittedName>
        <fullName evidence="1">Uncharacterized protein</fullName>
    </submittedName>
</protein>
<organism evidence="1 2">
    <name type="scientific">Suillus fuscotomentosus</name>
    <dbReference type="NCBI Taxonomy" id="1912939"/>
    <lineage>
        <taxon>Eukaryota</taxon>
        <taxon>Fungi</taxon>
        <taxon>Dikarya</taxon>
        <taxon>Basidiomycota</taxon>
        <taxon>Agaricomycotina</taxon>
        <taxon>Agaricomycetes</taxon>
        <taxon>Agaricomycetidae</taxon>
        <taxon>Boletales</taxon>
        <taxon>Suillineae</taxon>
        <taxon>Suillaceae</taxon>
        <taxon>Suillus</taxon>
    </lineage>
</organism>
<dbReference type="GeneID" id="64659878"/>
<dbReference type="RefSeq" id="XP_041227436.1">
    <property type="nucleotide sequence ID" value="XM_041365580.1"/>
</dbReference>
<dbReference type="AlphaFoldDB" id="A0AAD4E9K1"/>
<evidence type="ECO:0000313" key="2">
    <source>
        <dbReference type="Proteomes" id="UP001195769"/>
    </source>
</evidence>